<evidence type="ECO:0000259" key="1">
    <source>
        <dbReference type="Pfam" id="PF01909"/>
    </source>
</evidence>
<dbReference type="Proteomes" id="UP001500151">
    <property type="component" value="Unassembled WGS sequence"/>
</dbReference>
<dbReference type="Pfam" id="PF01909">
    <property type="entry name" value="NTP_transf_2"/>
    <property type="match status" value="1"/>
</dbReference>
<reference evidence="3" key="1">
    <citation type="journal article" date="2019" name="Int. J. Syst. Evol. Microbiol.">
        <title>The Global Catalogue of Microorganisms (GCM) 10K type strain sequencing project: providing services to taxonomists for standard genome sequencing and annotation.</title>
        <authorList>
            <consortium name="The Broad Institute Genomics Platform"/>
            <consortium name="The Broad Institute Genome Sequencing Center for Infectious Disease"/>
            <person name="Wu L."/>
            <person name="Ma J."/>
        </authorList>
    </citation>
    <scope>NUCLEOTIDE SEQUENCE [LARGE SCALE GENOMIC DNA]</scope>
    <source>
        <strain evidence="3">JCM 4524</strain>
    </source>
</reference>
<dbReference type="InterPro" id="IPR002934">
    <property type="entry name" value="Polymerase_NTP_transf_dom"/>
</dbReference>
<gene>
    <name evidence="2" type="ORF">GCM10010307_80740</name>
</gene>
<dbReference type="Gene3D" id="3.30.460.10">
    <property type="entry name" value="Beta Polymerase, domain 2"/>
    <property type="match status" value="1"/>
</dbReference>
<keyword evidence="3" id="KW-1185">Reference proteome</keyword>
<dbReference type="RefSeq" id="WP_344396439.1">
    <property type="nucleotide sequence ID" value="NZ_BAAASJ010000120.1"/>
</dbReference>
<evidence type="ECO:0000313" key="3">
    <source>
        <dbReference type="Proteomes" id="UP001500151"/>
    </source>
</evidence>
<dbReference type="EMBL" id="BAAASJ010000120">
    <property type="protein sequence ID" value="GAA2662014.1"/>
    <property type="molecule type" value="Genomic_DNA"/>
</dbReference>
<protein>
    <recommendedName>
        <fullName evidence="1">Polymerase nucleotidyl transferase domain-containing protein</fullName>
    </recommendedName>
</protein>
<comment type="caution">
    <text evidence="2">The sequence shown here is derived from an EMBL/GenBank/DDBJ whole genome shotgun (WGS) entry which is preliminary data.</text>
</comment>
<organism evidence="2 3">
    <name type="scientific">Streptomyces vastus</name>
    <dbReference type="NCBI Taxonomy" id="285451"/>
    <lineage>
        <taxon>Bacteria</taxon>
        <taxon>Bacillati</taxon>
        <taxon>Actinomycetota</taxon>
        <taxon>Actinomycetes</taxon>
        <taxon>Kitasatosporales</taxon>
        <taxon>Streptomycetaceae</taxon>
        <taxon>Streptomyces</taxon>
    </lineage>
</organism>
<dbReference type="SUPFAM" id="SSF81631">
    <property type="entry name" value="PAP/OAS1 substrate-binding domain"/>
    <property type="match status" value="1"/>
</dbReference>
<dbReference type="SUPFAM" id="SSF81301">
    <property type="entry name" value="Nucleotidyltransferase"/>
    <property type="match status" value="1"/>
</dbReference>
<accession>A0ABP6E919</accession>
<sequence length="273" mass="31051">MPPNSLAQLVDRLVRTVGEDLPLWIESVSIAGSYARDEHDEHSDLDLFFLIAPGSDATVDHAADILIDWAGDVVLRRGPVLVPHFGYSITAVLADLSVCQMNVNTRETIELNPMRSASRLVLDRNGYMTSLVAQSKSMLIDISKVYHEHYCYFWIRALYAFRSAQRGELWRAIEYLADMRKAMQQIIRIQHGRYSPVVGPYHPAKRYEEQMGADGARILEFSQPAYSRQSILQSILKSVEWFIRETQDTAHFPIEPDMRGSAEKIERVVRGGV</sequence>
<name>A0ABP6E919_9ACTN</name>
<dbReference type="Gene3D" id="1.20.120.330">
    <property type="entry name" value="Nucleotidyltransferases domain 2"/>
    <property type="match status" value="1"/>
</dbReference>
<dbReference type="InterPro" id="IPR043519">
    <property type="entry name" value="NT_sf"/>
</dbReference>
<feature type="domain" description="Polymerase nucleotidyl transferase" evidence="1">
    <location>
        <begin position="12"/>
        <end position="56"/>
    </location>
</feature>
<evidence type="ECO:0000313" key="2">
    <source>
        <dbReference type="EMBL" id="GAA2662014.1"/>
    </source>
</evidence>
<proteinExistence type="predicted"/>